<dbReference type="InterPro" id="IPR020019">
    <property type="entry name" value="AcTrfase_PglD-like"/>
</dbReference>
<gene>
    <name evidence="2" type="ORF">S06H3_16755</name>
</gene>
<organism evidence="2">
    <name type="scientific">marine sediment metagenome</name>
    <dbReference type="NCBI Taxonomy" id="412755"/>
    <lineage>
        <taxon>unclassified sequences</taxon>
        <taxon>metagenomes</taxon>
        <taxon>ecological metagenomes</taxon>
    </lineage>
</organism>
<dbReference type="NCBIfam" id="TIGR03570">
    <property type="entry name" value="NeuD_NnaD"/>
    <property type="match status" value="1"/>
</dbReference>
<dbReference type="AlphaFoldDB" id="X1LAM7"/>
<feature type="non-terminal residue" evidence="2">
    <location>
        <position position="1"/>
    </location>
</feature>
<dbReference type="SUPFAM" id="SSF51161">
    <property type="entry name" value="Trimeric LpxA-like enzymes"/>
    <property type="match status" value="1"/>
</dbReference>
<evidence type="ECO:0000313" key="2">
    <source>
        <dbReference type="EMBL" id="GAI02916.1"/>
    </source>
</evidence>
<dbReference type="InterPro" id="IPR050179">
    <property type="entry name" value="Trans_hexapeptide_repeat"/>
</dbReference>
<dbReference type="Pfam" id="PF17836">
    <property type="entry name" value="PglD_N"/>
    <property type="match status" value="1"/>
</dbReference>
<feature type="domain" description="PglD N-terminal" evidence="1">
    <location>
        <begin position="1"/>
        <end position="75"/>
    </location>
</feature>
<dbReference type="PANTHER" id="PTHR43300">
    <property type="entry name" value="ACETYLTRANSFERASE"/>
    <property type="match status" value="1"/>
</dbReference>
<proteinExistence type="predicted"/>
<accession>X1LAM7</accession>
<dbReference type="EMBL" id="BARV01008317">
    <property type="protein sequence ID" value="GAI02916.1"/>
    <property type="molecule type" value="Genomic_DNA"/>
</dbReference>
<dbReference type="CDD" id="cd03360">
    <property type="entry name" value="LbH_AT_putative"/>
    <property type="match status" value="1"/>
</dbReference>
<dbReference type="Gene3D" id="3.40.50.20">
    <property type="match status" value="1"/>
</dbReference>
<reference evidence="2" key="1">
    <citation type="journal article" date="2014" name="Front. Microbiol.">
        <title>High frequency of phylogenetically diverse reductive dehalogenase-homologous genes in deep subseafloor sedimentary metagenomes.</title>
        <authorList>
            <person name="Kawai M."/>
            <person name="Futagami T."/>
            <person name="Toyoda A."/>
            <person name="Takaki Y."/>
            <person name="Nishi S."/>
            <person name="Hori S."/>
            <person name="Arai W."/>
            <person name="Tsubouchi T."/>
            <person name="Morono Y."/>
            <person name="Uchiyama I."/>
            <person name="Ito T."/>
            <person name="Fujiyama A."/>
            <person name="Inagaki F."/>
            <person name="Takami H."/>
        </authorList>
    </citation>
    <scope>NUCLEOTIDE SEQUENCE</scope>
    <source>
        <strain evidence="2">Expedition CK06-06</strain>
    </source>
</reference>
<sequence>AGGFAREVYYWADDTFSKKNYRIKGFLSYNQKDLDGYNIKVGIIGNDDNYEIEENDRFVIAIGDIGIKKRAVNRLKKRGAKFISLIHPTAIIIPTAKIGEGVVICPYCLVSDNVQLDDFVMMNTYASCGHDVKVGKYSILSPYVALNGFVKLENEVFVGTHATVISYKKIGFQSKISANSVVMRNVPSKCMVFGVPGKNI</sequence>
<dbReference type="Gene3D" id="2.160.10.10">
    <property type="entry name" value="Hexapeptide repeat proteins"/>
    <property type="match status" value="2"/>
</dbReference>
<evidence type="ECO:0000259" key="1">
    <source>
        <dbReference type="Pfam" id="PF17836"/>
    </source>
</evidence>
<protein>
    <recommendedName>
        <fullName evidence="1">PglD N-terminal domain-containing protein</fullName>
    </recommendedName>
</protein>
<comment type="caution">
    <text evidence="2">The sequence shown here is derived from an EMBL/GenBank/DDBJ whole genome shotgun (WGS) entry which is preliminary data.</text>
</comment>
<dbReference type="InterPro" id="IPR011004">
    <property type="entry name" value="Trimer_LpxA-like_sf"/>
</dbReference>
<dbReference type="InterPro" id="IPR041561">
    <property type="entry name" value="PglD_N"/>
</dbReference>
<dbReference type="PANTHER" id="PTHR43300:SF7">
    <property type="entry name" value="UDP-N-ACETYLBACILLOSAMINE N-ACETYLTRANSFERASE"/>
    <property type="match status" value="1"/>
</dbReference>
<name>X1LAM7_9ZZZZ</name>